<dbReference type="AlphaFoldDB" id="A0A0C3P7I1"/>
<dbReference type="InParanoid" id="A0A0C3P7I1"/>
<dbReference type="Proteomes" id="UP000054217">
    <property type="component" value="Unassembled WGS sequence"/>
</dbReference>
<proteinExistence type="predicted"/>
<evidence type="ECO:0000313" key="1">
    <source>
        <dbReference type="EMBL" id="KIO09345.1"/>
    </source>
</evidence>
<reference evidence="1 2" key="1">
    <citation type="submission" date="2014-04" db="EMBL/GenBank/DDBJ databases">
        <authorList>
            <consortium name="DOE Joint Genome Institute"/>
            <person name="Kuo A."/>
            <person name="Kohler A."/>
            <person name="Costa M.D."/>
            <person name="Nagy L.G."/>
            <person name="Floudas D."/>
            <person name="Copeland A."/>
            <person name="Barry K.W."/>
            <person name="Cichocki N."/>
            <person name="Veneault-Fourrey C."/>
            <person name="LaButti K."/>
            <person name="Lindquist E.A."/>
            <person name="Lipzen A."/>
            <person name="Lundell T."/>
            <person name="Morin E."/>
            <person name="Murat C."/>
            <person name="Sun H."/>
            <person name="Tunlid A."/>
            <person name="Henrissat B."/>
            <person name="Grigoriev I.V."/>
            <person name="Hibbett D.S."/>
            <person name="Martin F."/>
            <person name="Nordberg H.P."/>
            <person name="Cantor M.N."/>
            <person name="Hua S.X."/>
        </authorList>
    </citation>
    <scope>NUCLEOTIDE SEQUENCE [LARGE SCALE GENOMIC DNA]</scope>
    <source>
        <strain evidence="1 2">Marx 270</strain>
    </source>
</reference>
<organism evidence="1 2">
    <name type="scientific">Pisolithus tinctorius Marx 270</name>
    <dbReference type="NCBI Taxonomy" id="870435"/>
    <lineage>
        <taxon>Eukaryota</taxon>
        <taxon>Fungi</taxon>
        <taxon>Dikarya</taxon>
        <taxon>Basidiomycota</taxon>
        <taxon>Agaricomycotina</taxon>
        <taxon>Agaricomycetes</taxon>
        <taxon>Agaricomycetidae</taxon>
        <taxon>Boletales</taxon>
        <taxon>Sclerodermatineae</taxon>
        <taxon>Pisolithaceae</taxon>
        <taxon>Pisolithus</taxon>
    </lineage>
</organism>
<reference evidence="2" key="2">
    <citation type="submission" date="2015-01" db="EMBL/GenBank/DDBJ databases">
        <title>Evolutionary Origins and Diversification of the Mycorrhizal Mutualists.</title>
        <authorList>
            <consortium name="DOE Joint Genome Institute"/>
            <consortium name="Mycorrhizal Genomics Consortium"/>
            <person name="Kohler A."/>
            <person name="Kuo A."/>
            <person name="Nagy L.G."/>
            <person name="Floudas D."/>
            <person name="Copeland A."/>
            <person name="Barry K.W."/>
            <person name="Cichocki N."/>
            <person name="Veneault-Fourrey C."/>
            <person name="LaButti K."/>
            <person name="Lindquist E.A."/>
            <person name="Lipzen A."/>
            <person name="Lundell T."/>
            <person name="Morin E."/>
            <person name="Murat C."/>
            <person name="Riley R."/>
            <person name="Ohm R."/>
            <person name="Sun H."/>
            <person name="Tunlid A."/>
            <person name="Henrissat B."/>
            <person name="Grigoriev I.V."/>
            <person name="Hibbett D.S."/>
            <person name="Martin F."/>
        </authorList>
    </citation>
    <scope>NUCLEOTIDE SEQUENCE [LARGE SCALE GENOMIC DNA]</scope>
    <source>
        <strain evidence="2">Marx 270</strain>
    </source>
</reference>
<gene>
    <name evidence="1" type="ORF">M404DRAFT_21909</name>
</gene>
<name>A0A0C3P7I1_PISTI</name>
<sequence length="273" mass="30394">MALPHQVKSPPQPIAPPPLLPNTVLSATLMELLLQTPHAQIAAPATEITPHPPNSFLVPQLCDQVTRGLDDTLLTAWTNKPGPKAWIRPWRAKFEPNAEATWSKLKTLVQQVISQDTSKTLVISTPQEEDSTFTMECSPPPWHFLVLGLSQEATTFLVNLQVISTPEITAFTLPFIQPTPTYICTLENFTLPDSLEGNAIVTNVVKQAIHSDDVISKFIQGLDPNPDVLPMLINLINVTSLHIANNVTHKQTIWNIYCSYNPAFMTLEKHFLW</sequence>
<dbReference type="EMBL" id="KN831954">
    <property type="protein sequence ID" value="KIO09345.1"/>
    <property type="molecule type" value="Genomic_DNA"/>
</dbReference>
<keyword evidence="2" id="KW-1185">Reference proteome</keyword>
<evidence type="ECO:0000313" key="2">
    <source>
        <dbReference type="Proteomes" id="UP000054217"/>
    </source>
</evidence>
<protein>
    <submittedName>
        <fullName evidence="1">Uncharacterized protein</fullName>
    </submittedName>
</protein>
<dbReference type="OrthoDB" id="2665632at2759"/>
<accession>A0A0C3P7I1</accession>
<dbReference type="HOGENOM" id="CLU_039751_0_0_1"/>
<dbReference type="STRING" id="870435.A0A0C3P7I1"/>